<comment type="subcellular location">
    <subcellularLocation>
        <location evidence="1 9">Golgi apparatus membrane</location>
        <topology evidence="1 9">Single-pass type II membrane protein</topology>
    </subcellularLocation>
</comment>
<evidence type="ECO:0000256" key="8">
    <source>
        <dbReference type="ARBA" id="ARBA00023180"/>
    </source>
</evidence>
<feature type="non-terminal residue" evidence="10">
    <location>
        <position position="150"/>
    </location>
</feature>
<keyword evidence="5" id="KW-1133">Transmembrane helix</keyword>
<evidence type="ECO:0000256" key="1">
    <source>
        <dbReference type="ARBA" id="ARBA00004323"/>
    </source>
</evidence>
<reference evidence="10" key="1">
    <citation type="submission" date="2022-03" db="EMBL/GenBank/DDBJ databases">
        <authorList>
            <person name="Martin C."/>
        </authorList>
    </citation>
    <scope>NUCLEOTIDE SEQUENCE</scope>
</reference>
<dbReference type="EMBL" id="CAIIXF020000679">
    <property type="protein sequence ID" value="CAH1803379.1"/>
    <property type="molecule type" value="Genomic_DNA"/>
</dbReference>
<evidence type="ECO:0000313" key="11">
    <source>
        <dbReference type="Proteomes" id="UP000749559"/>
    </source>
</evidence>
<comment type="similarity">
    <text evidence="2 9">Belongs to the sulfotransferase 2 family.</text>
</comment>
<evidence type="ECO:0000256" key="5">
    <source>
        <dbReference type="ARBA" id="ARBA00022989"/>
    </source>
</evidence>
<dbReference type="EC" id="2.8.2.-" evidence="9"/>
<protein>
    <recommendedName>
        <fullName evidence="9">Carbohydrate sulfotransferase</fullName>
        <ecNumber evidence="9">2.8.2.-</ecNumber>
    </recommendedName>
</protein>
<organism evidence="10 11">
    <name type="scientific">Owenia fusiformis</name>
    <name type="common">Polychaete worm</name>
    <dbReference type="NCBI Taxonomy" id="6347"/>
    <lineage>
        <taxon>Eukaryota</taxon>
        <taxon>Metazoa</taxon>
        <taxon>Spiralia</taxon>
        <taxon>Lophotrochozoa</taxon>
        <taxon>Annelida</taxon>
        <taxon>Polychaeta</taxon>
        <taxon>Sedentaria</taxon>
        <taxon>Canalipalpata</taxon>
        <taxon>Sabellida</taxon>
        <taxon>Oweniida</taxon>
        <taxon>Oweniidae</taxon>
        <taxon>Owenia</taxon>
    </lineage>
</organism>
<evidence type="ECO:0000256" key="7">
    <source>
        <dbReference type="ARBA" id="ARBA00023136"/>
    </source>
</evidence>
<keyword evidence="6 9" id="KW-0333">Golgi apparatus</keyword>
<dbReference type="AlphaFoldDB" id="A0A8J1UR22"/>
<keyword evidence="3 9" id="KW-0808">Transferase</keyword>
<dbReference type="Proteomes" id="UP000749559">
    <property type="component" value="Unassembled WGS sequence"/>
</dbReference>
<dbReference type="InterPro" id="IPR018011">
    <property type="entry name" value="Carb_sulfotrans_8-10"/>
</dbReference>
<keyword evidence="9" id="KW-0119">Carbohydrate metabolism</keyword>
<dbReference type="InterPro" id="IPR005331">
    <property type="entry name" value="Sulfotransferase"/>
</dbReference>
<dbReference type="PANTHER" id="PTHR12137:SF54">
    <property type="entry name" value="CARBOHYDRATE SULFOTRANSFERASE"/>
    <property type="match status" value="1"/>
</dbReference>
<sequence>MDYHWKPLTAYCDPCSIKYDIIGRMESFNEDLQYLLCKINAEDKINLPKANTLALRKCNVKLEVSFSVTSIKKMKGNCIPKSELVNRLVQNMVNHGYIEPIDKIRMVDIPIDYTQQDLVEYIGRHMNKSTTEKLLSLPKLAQNKAFHDVS</sequence>
<accession>A0A8J1UR22</accession>
<keyword evidence="7" id="KW-0472">Membrane</keyword>
<evidence type="ECO:0000256" key="6">
    <source>
        <dbReference type="ARBA" id="ARBA00023034"/>
    </source>
</evidence>
<comment type="caution">
    <text evidence="10">The sequence shown here is derived from an EMBL/GenBank/DDBJ whole genome shotgun (WGS) entry which is preliminary data.</text>
</comment>
<proteinExistence type="inferred from homology"/>
<evidence type="ECO:0000256" key="2">
    <source>
        <dbReference type="ARBA" id="ARBA00006339"/>
    </source>
</evidence>
<evidence type="ECO:0000256" key="4">
    <source>
        <dbReference type="ARBA" id="ARBA00022692"/>
    </source>
</evidence>
<evidence type="ECO:0000256" key="9">
    <source>
        <dbReference type="RuleBase" id="RU364020"/>
    </source>
</evidence>
<dbReference type="OrthoDB" id="6380564at2759"/>
<keyword evidence="4" id="KW-0812">Transmembrane</keyword>
<dbReference type="PANTHER" id="PTHR12137">
    <property type="entry name" value="CARBOHYDRATE SULFOTRANSFERASE"/>
    <property type="match status" value="1"/>
</dbReference>
<evidence type="ECO:0000256" key="3">
    <source>
        <dbReference type="ARBA" id="ARBA00022679"/>
    </source>
</evidence>
<dbReference type="GO" id="GO:0000139">
    <property type="term" value="C:Golgi membrane"/>
    <property type="evidence" value="ECO:0007669"/>
    <property type="project" value="UniProtKB-SubCell"/>
</dbReference>
<dbReference type="GO" id="GO:0016051">
    <property type="term" value="P:carbohydrate biosynthetic process"/>
    <property type="evidence" value="ECO:0007669"/>
    <property type="project" value="InterPro"/>
</dbReference>
<keyword evidence="11" id="KW-1185">Reference proteome</keyword>
<gene>
    <name evidence="10" type="ORF">OFUS_LOCUS26983</name>
</gene>
<evidence type="ECO:0000313" key="10">
    <source>
        <dbReference type="EMBL" id="CAH1803379.1"/>
    </source>
</evidence>
<dbReference type="Pfam" id="PF03567">
    <property type="entry name" value="Sulfotransfer_2"/>
    <property type="match status" value="1"/>
</dbReference>
<dbReference type="GO" id="GO:0008146">
    <property type="term" value="F:sulfotransferase activity"/>
    <property type="evidence" value="ECO:0007669"/>
    <property type="project" value="InterPro"/>
</dbReference>
<name>A0A8J1UR22_OWEFU</name>
<keyword evidence="8 9" id="KW-0325">Glycoprotein</keyword>
<keyword evidence="9" id="KW-0735">Signal-anchor</keyword>